<dbReference type="AlphaFoldDB" id="A0A183A544"/>
<reference evidence="2 3" key="2">
    <citation type="submission" date="2018-11" db="EMBL/GenBank/DDBJ databases">
        <authorList>
            <consortium name="Pathogen Informatics"/>
        </authorList>
    </citation>
    <scope>NUCLEOTIDE SEQUENCE [LARGE SCALE GENOMIC DNA]</scope>
    <source>
        <strain evidence="2 3">Egypt</strain>
    </source>
</reference>
<evidence type="ECO:0000256" key="1">
    <source>
        <dbReference type="SAM" id="MobiDB-lite"/>
    </source>
</evidence>
<name>A0A183A544_9TREM</name>
<keyword evidence="3" id="KW-1185">Reference proteome</keyword>
<accession>A0A183A544</accession>
<evidence type="ECO:0000313" key="3">
    <source>
        <dbReference type="Proteomes" id="UP000272942"/>
    </source>
</evidence>
<dbReference type="Proteomes" id="UP000272942">
    <property type="component" value="Unassembled WGS sequence"/>
</dbReference>
<evidence type="ECO:0000313" key="2">
    <source>
        <dbReference type="EMBL" id="VDP65348.1"/>
    </source>
</evidence>
<feature type="compositionally biased region" description="Low complexity" evidence="1">
    <location>
        <begin position="25"/>
        <end position="53"/>
    </location>
</feature>
<organism evidence="4">
    <name type="scientific">Echinostoma caproni</name>
    <dbReference type="NCBI Taxonomy" id="27848"/>
    <lineage>
        <taxon>Eukaryota</taxon>
        <taxon>Metazoa</taxon>
        <taxon>Spiralia</taxon>
        <taxon>Lophotrochozoa</taxon>
        <taxon>Platyhelminthes</taxon>
        <taxon>Trematoda</taxon>
        <taxon>Digenea</taxon>
        <taxon>Plagiorchiida</taxon>
        <taxon>Echinostomata</taxon>
        <taxon>Echinostomatoidea</taxon>
        <taxon>Echinostomatidae</taxon>
        <taxon>Echinostoma</taxon>
    </lineage>
</organism>
<dbReference type="EMBL" id="UZAN01039404">
    <property type="protein sequence ID" value="VDP65348.1"/>
    <property type="molecule type" value="Genomic_DNA"/>
</dbReference>
<feature type="region of interest" description="Disordered" evidence="1">
    <location>
        <begin position="18"/>
        <end position="58"/>
    </location>
</feature>
<evidence type="ECO:0000313" key="4">
    <source>
        <dbReference type="WBParaSite" id="ECPE_0000207901-mRNA-1"/>
    </source>
</evidence>
<gene>
    <name evidence="2" type="ORF">ECPE_LOCUS2079</name>
</gene>
<proteinExistence type="predicted"/>
<sequence length="247" mass="27145">MNVSALTRPDQHVIFLPDHPHSYDSQPFQQQQQQHQSLSIQPHPQHQQPLQSLEPCSNYSTVPVNHSPPFESHAMGREAAWTTRLPSVNDILTTIQTPDSMVNGLEPVLFNVACYPTEPSVDSSKLSVCCTTNEWALDELVFCSSASPNTTTITTTTSSTLIDTDGPNPDGTESTLAVDAIGPWDTFDRDMSMFPTSEAAESETEQVTTYLDHSGKPNETCPFESMQLIQECLKSESLVSAIHLPSP</sequence>
<protein>
    <submittedName>
        <fullName evidence="4">Transcription factor GAMYB</fullName>
    </submittedName>
</protein>
<dbReference type="WBParaSite" id="ECPE_0000207901-mRNA-1">
    <property type="protein sequence ID" value="ECPE_0000207901-mRNA-1"/>
    <property type="gene ID" value="ECPE_0000207901"/>
</dbReference>
<reference evidence="4" key="1">
    <citation type="submission" date="2016-06" db="UniProtKB">
        <authorList>
            <consortium name="WormBaseParasite"/>
        </authorList>
    </citation>
    <scope>IDENTIFICATION</scope>
</reference>